<dbReference type="eggNOG" id="ENOG502TEK4">
    <property type="taxonomic scope" value="Eukaryota"/>
</dbReference>
<dbReference type="AlphaFoldDB" id="A0A0D9S4J1"/>
<keyword evidence="2" id="KW-1185">Reference proteome</keyword>
<dbReference type="Bgee" id="ENSCSAG00000002258">
    <property type="expression patterns" value="Expressed in adrenal cortex and 3 other cell types or tissues"/>
</dbReference>
<reference evidence="1" key="2">
    <citation type="submission" date="2025-08" db="UniProtKB">
        <authorList>
            <consortium name="Ensembl"/>
        </authorList>
    </citation>
    <scope>IDENTIFICATION</scope>
</reference>
<name>A0A0D9S4J1_CHLSB</name>
<organism evidence="1 2">
    <name type="scientific">Chlorocebus sabaeus</name>
    <name type="common">Green monkey</name>
    <name type="synonym">Simia sabaea</name>
    <dbReference type="NCBI Taxonomy" id="60711"/>
    <lineage>
        <taxon>Eukaryota</taxon>
        <taxon>Metazoa</taxon>
        <taxon>Chordata</taxon>
        <taxon>Craniata</taxon>
        <taxon>Vertebrata</taxon>
        <taxon>Euteleostomi</taxon>
        <taxon>Mammalia</taxon>
        <taxon>Eutheria</taxon>
        <taxon>Euarchontoglires</taxon>
        <taxon>Primates</taxon>
        <taxon>Haplorrhini</taxon>
        <taxon>Catarrhini</taxon>
        <taxon>Cercopithecidae</taxon>
        <taxon>Cercopithecinae</taxon>
        <taxon>Chlorocebus</taxon>
    </lineage>
</organism>
<dbReference type="Proteomes" id="UP000029965">
    <property type="component" value="Chromosome 1"/>
</dbReference>
<reference evidence="1" key="3">
    <citation type="submission" date="2025-09" db="UniProtKB">
        <authorList>
            <consortium name="Ensembl"/>
        </authorList>
    </citation>
    <scope>IDENTIFICATION</scope>
</reference>
<accession>A0A0D9S4J1</accession>
<dbReference type="EMBL" id="AQIB01089456">
    <property type="status" value="NOT_ANNOTATED_CDS"/>
    <property type="molecule type" value="Genomic_DNA"/>
</dbReference>
<reference evidence="1 2" key="1">
    <citation type="submission" date="2014-03" db="EMBL/GenBank/DDBJ databases">
        <authorList>
            <person name="Warren W."/>
            <person name="Wilson R.K."/>
        </authorList>
    </citation>
    <scope>NUCLEOTIDE SEQUENCE</scope>
</reference>
<dbReference type="EMBL" id="AQIB01089455">
    <property type="status" value="NOT_ANNOTATED_CDS"/>
    <property type="molecule type" value="Genomic_DNA"/>
</dbReference>
<evidence type="ECO:0000313" key="1">
    <source>
        <dbReference type="Ensembl" id="ENSCSAP00000015780.1"/>
    </source>
</evidence>
<proteinExistence type="predicted"/>
<protein>
    <submittedName>
        <fullName evidence="1">Uncharacterized protein</fullName>
    </submittedName>
</protein>
<evidence type="ECO:0000313" key="2">
    <source>
        <dbReference type="Proteomes" id="UP000029965"/>
    </source>
</evidence>
<dbReference type="Ensembl" id="ENSCSAT00000000275.1">
    <property type="protein sequence ID" value="ENSCSAP00000015780.1"/>
    <property type="gene ID" value="ENSCSAG00000002258.1"/>
</dbReference>
<sequence>MILSRADSLSTFCTLKPENGIQSSARRKMLILPSPKVKMVTVKVSALARPRMKLSDVTASMGL</sequence>